<dbReference type="RefSeq" id="WP_070177080.1">
    <property type="nucleotide sequence ID" value="NZ_BMJR01000003.1"/>
</dbReference>
<reference evidence="2 3" key="1">
    <citation type="submission" date="2016-09" db="EMBL/GenBank/DDBJ databases">
        <title>Alteromonas lipolytica, a new species isolated from sea water.</title>
        <authorList>
            <person name="Wu Y.-H."/>
            <person name="Cheng H."/>
            <person name="Xu X.-W."/>
        </authorList>
    </citation>
    <scope>NUCLEOTIDE SEQUENCE [LARGE SCALE GENOMIC DNA]</scope>
    <source>
        <strain evidence="2 3">JW12</strain>
    </source>
</reference>
<comment type="caution">
    <text evidence="2">The sequence shown here is derived from an EMBL/GenBank/DDBJ whole genome shotgun (WGS) entry which is preliminary data.</text>
</comment>
<dbReference type="Proteomes" id="UP000176037">
    <property type="component" value="Unassembled WGS sequence"/>
</dbReference>
<feature type="chain" id="PRO_5009214080" description="DUF4350 domain-containing protein" evidence="1">
    <location>
        <begin position="19"/>
        <end position="301"/>
    </location>
</feature>
<accession>A0A1E8FE03</accession>
<name>A0A1E8FE03_9ALTE</name>
<organism evidence="2 3">
    <name type="scientific">Alteromonas lipolytica</name>
    <dbReference type="NCBI Taxonomy" id="1856405"/>
    <lineage>
        <taxon>Bacteria</taxon>
        <taxon>Pseudomonadati</taxon>
        <taxon>Pseudomonadota</taxon>
        <taxon>Gammaproteobacteria</taxon>
        <taxon>Alteromonadales</taxon>
        <taxon>Alteromonadaceae</taxon>
        <taxon>Alteromonas/Salinimonas group</taxon>
        <taxon>Alteromonas</taxon>
    </lineage>
</organism>
<evidence type="ECO:0000313" key="3">
    <source>
        <dbReference type="Proteomes" id="UP000176037"/>
    </source>
</evidence>
<evidence type="ECO:0008006" key="4">
    <source>
        <dbReference type="Google" id="ProtNLM"/>
    </source>
</evidence>
<keyword evidence="1" id="KW-0732">Signal</keyword>
<gene>
    <name evidence="2" type="ORF">BFC17_21655</name>
</gene>
<feature type="signal peptide" evidence="1">
    <location>
        <begin position="1"/>
        <end position="18"/>
    </location>
</feature>
<dbReference type="SUPFAM" id="SSF52317">
    <property type="entry name" value="Class I glutamine amidotransferase-like"/>
    <property type="match status" value="1"/>
</dbReference>
<dbReference type="InterPro" id="IPR029062">
    <property type="entry name" value="Class_I_gatase-like"/>
</dbReference>
<keyword evidence="3" id="KW-1185">Reference proteome</keyword>
<proteinExistence type="predicted"/>
<evidence type="ECO:0000313" key="2">
    <source>
        <dbReference type="EMBL" id="OFI34152.1"/>
    </source>
</evidence>
<protein>
    <recommendedName>
        <fullName evidence="4">DUF4350 domain-containing protein</fullName>
    </recommendedName>
</protein>
<dbReference type="AlphaFoldDB" id="A0A1E8FE03"/>
<sequence>MLKTLFLFALLLPVRLVAEQKVDTEYNPTPFRCAYCQAADAPVVSIDNAHFNFHTLENRYAPFAKVLAADGFNVKSHSALFSEESLEKTGILVIANALNEKNETNWDLPIYSAFTRQEINVLYRWVKQGGALFLIADHMPWPAASADLAEVFGFGFFNGYVEVEGQSEQFFTQSAGSIAESPVTPLKGPNAISSVQGFLGQGFSIPNKAIPVLQFTTPAISWMPDKSWQIDDDTPFFDATHLYQGALLTVGKGKLAIFGEAGMFTAQVSEDGEDSWKMGMNATSAKQNQQLLLNIVRWLGE</sequence>
<evidence type="ECO:0000256" key="1">
    <source>
        <dbReference type="SAM" id="SignalP"/>
    </source>
</evidence>
<dbReference type="OrthoDB" id="6397329at2"/>
<dbReference type="EMBL" id="MJIC01000014">
    <property type="protein sequence ID" value="OFI34152.1"/>
    <property type="molecule type" value="Genomic_DNA"/>
</dbReference>